<dbReference type="AlphaFoldDB" id="A0AAN7BG09"/>
<feature type="region of interest" description="Disordered" evidence="1">
    <location>
        <begin position="161"/>
        <end position="212"/>
    </location>
</feature>
<evidence type="ECO:0000313" key="5">
    <source>
        <dbReference type="Proteomes" id="UP001301958"/>
    </source>
</evidence>
<keyword evidence="3" id="KW-0732">Signal</keyword>
<feature type="signal peptide" evidence="3">
    <location>
        <begin position="1"/>
        <end position="21"/>
    </location>
</feature>
<feature type="chain" id="PRO_5042992126" description="Mid2 domain-containing protein" evidence="3">
    <location>
        <begin position="22"/>
        <end position="316"/>
    </location>
</feature>
<dbReference type="Proteomes" id="UP001301958">
    <property type="component" value="Unassembled WGS sequence"/>
</dbReference>
<name>A0AAN7BG09_9PEZI</name>
<feature type="compositionally biased region" description="Low complexity" evidence="1">
    <location>
        <begin position="161"/>
        <end position="188"/>
    </location>
</feature>
<dbReference type="CDD" id="cd21699">
    <property type="entry name" value="JMTM_APP_like"/>
    <property type="match status" value="1"/>
</dbReference>
<evidence type="ECO:0000256" key="2">
    <source>
        <dbReference type="SAM" id="Phobius"/>
    </source>
</evidence>
<feature type="transmembrane region" description="Helical" evidence="2">
    <location>
        <begin position="215"/>
        <end position="237"/>
    </location>
</feature>
<organism evidence="4 5">
    <name type="scientific">Podospora fimiseda</name>
    <dbReference type="NCBI Taxonomy" id="252190"/>
    <lineage>
        <taxon>Eukaryota</taxon>
        <taxon>Fungi</taxon>
        <taxon>Dikarya</taxon>
        <taxon>Ascomycota</taxon>
        <taxon>Pezizomycotina</taxon>
        <taxon>Sordariomycetes</taxon>
        <taxon>Sordariomycetidae</taxon>
        <taxon>Sordariales</taxon>
        <taxon>Podosporaceae</taxon>
        <taxon>Podospora</taxon>
    </lineage>
</organism>
<evidence type="ECO:0000256" key="3">
    <source>
        <dbReference type="SAM" id="SignalP"/>
    </source>
</evidence>
<sequence length="316" mass="33461">MKALSLSSITTLLFLAQPCLAAKRCYYPGGKEAFDQPCDPDAEVSVCCAGDGLNHRCLSNGLCAGTNQIARGSCTDQSWKSTECAQVCLSNPTFLNRGSDLVSCRNVTGQNTDSYCCLPNQSGQCCDEGIGRFKILDSAPEIFATFNSAAGQFIKLKTDAPSPTLSPSTVATTSSSTKPTSTPTSPTSEGSEQQEQPDTDKQKDNKPSSGLSKGATAGIAVGTAIGALLIAAVILLMRKLKKMKDMQAVPQHPPDPSWGYPTSVTTPATHMYAGHSPVPSYPGYDQHQAKIVQPPLYGGELPTDRAPQELPSNHHY</sequence>
<keyword evidence="2" id="KW-1133">Transmembrane helix</keyword>
<gene>
    <name evidence="4" type="ORF">QBC38DRAFT_518515</name>
</gene>
<comment type="caution">
    <text evidence="4">The sequence shown here is derived from an EMBL/GenBank/DDBJ whole genome shotgun (WGS) entry which is preliminary data.</text>
</comment>
<evidence type="ECO:0008006" key="6">
    <source>
        <dbReference type="Google" id="ProtNLM"/>
    </source>
</evidence>
<dbReference type="EMBL" id="MU865456">
    <property type="protein sequence ID" value="KAK4222744.1"/>
    <property type="molecule type" value="Genomic_DNA"/>
</dbReference>
<feature type="region of interest" description="Disordered" evidence="1">
    <location>
        <begin position="297"/>
        <end position="316"/>
    </location>
</feature>
<accession>A0AAN7BG09</accession>
<proteinExistence type="predicted"/>
<keyword evidence="5" id="KW-1185">Reference proteome</keyword>
<reference evidence="4" key="1">
    <citation type="journal article" date="2023" name="Mol. Phylogenet. Evol.">
        <title>Genome-scale phylogeny and comparative genomics of the fungal order Sordariales.</title>
        <authorList>
            <person name="Hensen N."/>
            <person name="Bonometti L."/>
            <person name="Westerberg I."/>
            <person name="Brannstrom I.O."/>
            <person name="Guillou S."/>
            <person name="Cros-Aarteil S."/>
            <person name="Calhoun S."/>
            <person name="Haridas S."/>
            <person name="Kuo A."/>
            <person name="Mondo S."/>
            <person name="Pangilinan J."/>
            <person name="Riley R."/>
            <person name="LaButti K."/>
            <person name="Andreopoulos B."/>
            <person name="Lipzen A."/>
            <person name="Chen C."/>
            <person name="Yan M."/>
            <person name="Daum C."/>
            <person name="Ng V."/>
            <person name="Clum A."/>
            <person name="Steindorff A."/>
            <person name="Ohm R.A."/>
            <person name="Martin F."/>
            <person name="Silar P."/>
            <person name="Natvig D.O."/>
            <person name="Lalanne C."/>
            <person name="Gautier V."/>
            <person name="Ament-Velasquez S.L."/>
            <person name="Kruys A."/>
            <person name="Hutchinson M.I."/>
            <person name="Powell A.J."/>
            <person name="Barry K."/>
            <person name="Miller A.N."/>
            <person name="Grigoriev I.V."/>
            <person name="Debuchy R."/>
            <person name="Gladieux P."/>
            <person name="Hiltunen Thoren M."/>
            <person name="Johannesson H."/>
        </authorList>
    </citation>
    <scope>NUCLEOTIDE SEQUENCE</scope>
    <source>
        <strain evidence="4">CBS 990.96</strain>
    </source>
</reference>
<protein>
    <recommendedName>
        <fullName evidence="6">Mid2 domain-containing protein</fullName>
    </recommendedName>
</protein>
<reference evidence="4" key="2">
    <citation type="submission" date="2023-05" db="EMBL/GenBank/DDBJ databases">
        <authorList>
            <consortium name="Lawrence Berkeley National Laboratory"/>
            <person name="Steindorff A."/>
            <person name="Hensen N."/>
            <person name="Bonometti L."/>
            <person name="Westerberg I."/>
            <person name="Brannstrom I.O."/>
            <person name="Guillou S."/>
            <person name="Cros-Aarteil S."/>
            <person name="Calhoun S."/>
            <person name="Haridas S."/>
            <person name="Kuo A."/>
            <person name="Mondo S."/>
            <person name="Pangilinan J."/>
            <person name="Riley R."/>
            <person name="Labutti K."/>
            <person name="Andreopoulos B."/>
            <person name="Lipzen A."/>
            <person name="Chen C."/>
            <person name="Yanf M."/>
            <person name="Daum C."/>
            <person name="Ng V."/>
            <person name="Clum A."/>
            <person name="Ohm R."/>
            <person name="Martin F."/>
            <person name="Silar P."/>
            <person name="Natvig D."/>
            <person name="Lalanne C."/>
            <person name="Gautier V."/>
            <person name="Ament-Velasquez S.L."/>
            <person name="Kruys A."/>
            <person name="Hutchinson M.I."/>
            <person name="Powell A.J."/>
            <person name="Barry K."/>
            <person name="Miller A.N."/>
            <person name="Grigoriev I.V."/>
            <person name="Debuchy R."/>
            <person name="Gladieux P."/>
            <person name="Thoren M.H."/>
            <person name="Johannesson H."/>
        </authorList>
    </citation>
    <scope>NUCLEOTIDE SEQUENCE</scope>
    <source>
        <strain evidence="4">CBS 990.96</strain>
    </source>
</reference>
<evidence type="ECO:0000313" key="4">
    <source>
        <dbReference type="EMBL" id="KAK4222744.1"/>
    </source>
</evidence>
<keyword evidence="2" id="KW-0812">Transmembrane</keyword>
<evidence type="ECO:0000256" key="1">
    <source>
        <dbReference type="SAM" id="MobiDB-lite"/>
    </source>
</evidence>
<keyword evidence="2" id="KW-0472">Membrane</keyword>